<sequence length="63" mass="6745">MGIKTVEQESAVAPTPKVESGIRAGITGLIRNLRTDFGGVPKEAWPNPSKQPKLGDIPEHPNI</sequence>
<accession>A0A0G0H5Q7</accession>
<protein>
    <submittedName>
        <fullName evidence="2">Uncharacterized protein</fullName>
    </submittedName>
</protein>
<comment type="caution">
    <text evidence="2">The sequence shown here is derived from an EMBL/GenBank/DDBJ whole genome shotgun (WGS) entry which is preliminary data.</text>
</comment>
<evidence type="ECO:0000313" key="2">
    <source>
        <dbReference type="EMBL" id="KKQ37472.1"/>
    </source>
</evidence>
<gene>
    <name evidence="2" type="ORF">US53_C0018G0010</name>
</gene>
<name>A0A0G0H5Q7_9BACT</name>
<dbReference type="Proteomes" id="UP000034591">
    <property type="component" value="Unassembled WGS sequence"/>
</dbReference>
<evidence type="ECO:0000256" key="1">
    <source>
        <dbReference type="SAM" id="MobiDB-lite"/>
    </source>
</evidence>
<dbReference type="AlphaFoldDB" id="A0A0G0H5Q7"/>
<reference evidence="2 3" key="1">
    <citation type="journal article" date="2015" name="Nature">
        <title>rRNA introns, odd ribosomes, and small enigmatic genomes across a large radiation of phyla.</title>
        <authorList>
            <person name="Brown C.T."/>
            <person name="Hug L.A."/>
            <person name="Thomas B.C."/>
            <person name="Sharon I."/>
            <person name="Castelle C.J."/>
            <person name="Singh A."/>
            <person name="Wilkins M.J."/>
            <person name="Williams K.H."/>
            <person name="Banfield J.F."/>
        </authorList>
    </citation>
    <scope>NUCLEOTIDE SEQUENCE [LARGE SCALE GENOMIC DNA]</scope>
</reference>
<evidence type="ECO:0000313" key="3">
    <source>
        <dbReference type="Proteomes" id="UP000034591"/>
    </source>
</evidence>
<organism evidence="2 3">
    <name type="scientific">Candidatus Woesebacteria bacterium GW2011_GWA1_37_7</name>
    <dbReference type="NCBI Taxonomy" id="1618545"/>
    <lineage>
        <taxon>Bacteria</taxon>
        <taxon>Candidatus Woeseibacteriota</taxon>
    </lineage>
</organism>
<proteinExistence type="predicted"/>
<feature type="region of interest" description="Disordered" evidence="1">
    <location>
        <begin position="38"/>
        <end position="63"/>
    </location>
</feature>
<dbReference type="EMBL" id="LBTI01000018">
    <property type="protein sequence ID" value="KKQ37472.1"/>
    <property type="molecule type" value="Genomic_DNA"/>
</dbReference>
<dbReference type="STRING" id="1618545.US53_C0018G0010"/>